<evidence type="ECO:0000256" key="9">
    <source>
        <dbReference type="ARBA" id="ARBA00023136"/>
    </source>
</evidence>
<name>A0A179V2D8_BLAGS</name>
<dbReference type="SMART" id="SM01021">
    <property type="entry name" value="Bac_rhodopsin"/>
    <property type="match status" value="1"/>
</dbReference>
<dbReference type="OrthoDB" id="10261467at2759"/>
<keyword evidence="13" id="KW-1185">Reference proteome</keyword>
<evidence type="ECO:0000313" key="13">
    <source>
        <dbReference type="Proteomes" id="UP000002038"/>
    </source>
</evidence>
<dbReference type="RefSeq" id="XP_031581006.1">
    <property type="nucleotide sequence ID" value="XM_031723727.1"/>
</dbReference>
<feature type="transmembrane region" description="Helical" evidence="11">
    <location>
        <begin position="265"/>
        <end position="283"/>
    </location>
</feature>
<evidence type="ECO:0000256" key="8">
    <source>
        <dbReference type="ARBA" id="ARBA00022991"/>
    </source>
</evidence>
<dbReference type="GO" id="GO:0005886">
    <property type="term" value="C:plasma membrane"/>
    <property type="evidence" value="ECO:0007669"/>
    <property type="project" value="TreeGrafter"/>
</dbReference>
<evidence type="ECO:0000256" key="10">
    <source>
        <dbReference type="ARBA" id="ARBA00023170"/>
    </source>
</evidence>
<feature type="transmembrane region" description="Helical" evidence="11">
    <location>
        <begin position="119"/>
        <end position="138"/>
    </location>
</feature>
<proteinExistence type="inferred from homology"/>
<dbReference type="GO" id="GO:0005783">
    <property type="term" value="C:endoplasmic reticulum"/>
    <property type="evidence" value="ECO:0007669"/>
    <property type="project" value="TreeGrafter"/>
</dbReference>
<accession>A0A179V2D8</accession>
<keyword evidence="9 11" id="KW-0472">Membrane</keyword>
<feature type="transmembrane region" description="Helical" evidence="11">
    <location>
        <begin position="226"/>
        <end position="244"/>
    </location>
</feature>
<evidence type="ECO:0000256" key="7">
    <source>
        <dbReference type="ARBA" id="ARBA00022989"/>
    </source>
</evidence>
<dbReference type="SUPFAM" id="SSF81321">
    <property type="entry name" value="Family A G protein-coupled receptor-like"/>
    <property type="match status" value="1"/>
</dbReference>
<dbReference type="GeneID" id="8508506"/>
<organism evidence="12 13">
    <name type="scientific">Blastomyces gilchristii (strain SLH14081)</name>
    <name type="common">Blastomyces dermatitidis</name>
    <dbReference type="NCBI Taxonomy" id="559298"/>
    <lineage>
        <taxon>Eukaryota</taxon>
        <taxon>Fungi</taxon>
        <taxon>Dikarya</taxon>
        <taxon>Ascomycota</taxon>
        <taxon>Pezizomycotina</taxon>
        <taxon>Eurotiomycetes</taxon>
        <taxon>Eurotiomycetidae</taxon>
        <taxon>Onygenales</taxon>
        <taxon>Ajellomycetaceae</taxon>
        <taxon>Blastomyces</taxon>
    </lineage>
</organism>
<protein>
    <submittedName>
        <fullName evidence="12">Opsin 1</fullName>
    </submittedName>
</protein>
<gene>
    <name evidence="12" type="ORF">BDBG_08777</name>
</gene>
<dbReference type="EMBL" id="GG657475">
    <property type="protein sequence ID" value="OAT13609.1"/>
    <property type="molecule type" value="Genomic_DNA"/>
</dbReference>
<dbReference type="Pfam" id="PF01036">
    <property type="entry name" value="Bac_rhodopsin"/>
    <property type="match status" value="1"/>
</dbReference>
<comment type="subcellular location">
    <subcellularLocation>
        <location evidence="1">Membrane</location>
        <topology evidence="1">Multi-pass membrane protein</topology>
    </subcellularLocation>
</comment>
<evidence type="ECO:0000256" key="3">
    <source>
        <dbReference type="ARBA" id="ARBA00022543"/>
    </source>
</evidence>
<keyword evidence="3" id="KW-0600">Photoreceptor protein</keyword>
<evidence type="ECO:0000256" key="5">
    <source>
        <dbReference type="ARBA" id="ARBA00022692"/>
    </source>
</evidence>
<feature type="transmembrane region" description="Helical" evidence="11">
    <location>
        <begin position="91"/>
        <end position="110"/>
    </location>
</feature>
<evidence type="ECO:0000256" key="4">
    <source>
        <dbReference type="ARBA" id="ARBA00022606"/>
    </source>
</evidence>
<dbReference type="FunFam" id="1.20.1070.10:FF:000160">
    <property type="entry name" value="Related to Opsin-1"/>
    <property type="match status" value="1"/>
</dbReference>
<evidence type="ECO:0000256" key="11">
    <source>
        <dbReference type="SAM" id="Phobius"/>
    </source>
</evidence>
<dbReference type="PANTHER" id="PTHR28286:SF2">
    <property type="entry name" value="BACTERIORHODOPSIN _OPSIN, NOPA (EUROFUNG)"/>
    <property type="match status" value="1"/>
</dbReference>
<dbReference type="Proteomes" id="UP000002038">
    <property type="component" value="Unassembled WGS sequence"/>
</dbReference>
<dbReference type="GO" id="GO:0009881">
    <property type="term" value="F:photoreceptor activity"/>
    <property type="evidence" value="ECO:0007669"/>
    <property type="project" value="UniProtKB-KW"/>
</dbReference>
<keyword evidence="8" id="KW-0157">Chromophore</keyword>
<comment type="similarity">
    <text evidence="2">Belongs to the archaeal/bacterial/fungal opsin family.</text>
</comment>
<dbReference type="Gene3D" id="1.20.1070.10">
    <property type="entry name" value="Rhodopsin 7-helix transmembrane proteins"/>
    <property type="match status" value="1"/>
</dbReference>
<feature type="transmembrane region" description="Helical" evidence="11">
    <location>
        <begin position="199"/>
        <end position="220"/>
    </location>
</feature>
<dbReference type="VEuPathDB" id="FungiDB:BDBG_08777"/>
<keyword evidence="6" id="KW-0681">Retinal protein</keyword>
<keyword evidence="10" id="KW-0675">Receptor</keyword>
<dbReference type="PANTHER" id="PTHR28286">
    <property type="match status" value="1"/>
</dbReference>
<dbReference type="InterPro" id="IPR001425">
    <property type="entry name" value="Arc/bac/fun_rhodopsins"/>
</dbReference>
<evidence type="ECO:0000256" key="2">
    <source>
        <dbReference type="ARBA" id="ARBA00008130"/>
    </source>
</evidence>
<dbReference type="AlphaFoldDB" id="A0A179V2D8"/>
<dbReference type="GO" id="GO:0007602">
    <property type="term" value="P:phototransduction"/>
    <property type="evidence" value="ECO:0007669"/>
    <property type="project" value="UniProtKB-KW"/>
</dbReference>
<evidence type="ECO:0000313" key="12">
    <source>
        <dbReference type="EMBL" id="OAT13609.1"/>
    </source>
</evidence>
<dbReference type="PRINTS" id="PR00251">
    <property type="entry name" value="BACTRLOPSIN"/>
</dbReference>
<dbReference type="CDD" id="cd15028">
    <property type="entry name" value="7tm_Opsin-1_euk"/>
    <property type="match status" value="1"/>
</dbReference>
<feature type="transmembrane region" description="Helical" evidence="11">
    <location>
        <begin position="174"/>
        <end position="192"/>
    </location>
</feature>
<keyword evidence="4" id="KW-0716">Sensory transduction</keyword>
<evidence type="ECO:0000256" key="1">
    <source>
        <dbReference type="ARBA" id="ARBA00004141"/>
    </source>
</evidence>
<sequence>MTSLTSRCLTCHCLNRHPPGFASISPRISISIYLHIYNQAPGSCLLCPSSPVMIEPTKLDAFRPLSTVGPIPTVIPNEPIFQEIGGTGHRTLWVVAILMLLSSLIFYILAARAPVQKRLFHVLVSLVTTISFLAYFAMATGGGKAYNHVIIHEHHKKAPDTVQHIYREVYWARYVNWGLTFPIILIILVLLSGMNGASLLVSIAANLVMVVTGAISAYGGPTGRKWAWYTISCLAYLTIVYQIGFNGRRAVASKDNKTKTLFGSLSGVALVALLVYPIIWAASSNARRMSIDAEVVTYAILDILLQGLFGYWLLISHDSMSAYSLNMDGFWARGVGTEGTIRIGDEEGS</sequence>
<keyword evidence="7 11" id="KW-1133">Transmembrane helix</keyword>
<reference evidence="13" key="1">
    <citation type="journal article" date="2015" name="PLoS Genet.">
        <title>The dynamic genome and transcriptome of the human fungal pathogen Blastomyces and close relative Emmonsia.</title>
        <authorList>
            <person name="Munoz J.F."/>
            <person name="Gauthier G.M."/>
            <person name="Desjardins C.A."/>
            <person name="Gallo J.E."/>
            <person name="Holder J."/>
            <person name="Sullivan T.D."/>
            <person name="Marty A.J."/>
            <person name="Carmen J.C."/>
            <person name="Chen Z."/>
            <person name="Ding L."/>
            <person name="Gujja S."/>
            <person name="Magrini V."/>
            <person name="Misas E."/>
            <person name="Mitreva M."/>
            <person name="Priest M."/>
            <person name="Saif S."/>
            <person name="Whiston E.A."/>
            <person name="Young S."/>
            <person name="Zeng Q."/>
            <person name="Goldman W.E."/>
            <person name="Mardis E.R."/>
            <person name="Taylor J.W."/>
            <person name="McEwen J.G."/>
            <person name="Clay O.K."/>
            <person name="Klein B.S."/>
            <person name="Cuomo C.A."/>
        </authorList>
    </citation>
    <scope>NUCLEOTIDE SEQUENCE [LARGE SCALE GENOMIC DNA]</scope>
    <source>
        <strain evidence="13">SLH14081</strain>
    </source>
</reference>
<feature type="transmembrane region" description="Helical" evidence="11">
    <location>
        <begin position="295"/>
        <end position="314"/>
    </location>
</feature>
<evidence type="ECO:0000256" key="6">
    <source>
        <dbReference type="ARBA" id="ARBA00022925"/>
    </source>
</evidence>
<keyword evidence="5 11" id="KW-0812">Transmembrane</keyword>